<reference evidence="3" key="1">
    <citation type="submission" date="2021-02" db="EMBL/GenBank/DDBJ databases">
        <title>First Annotated Genome of the Yellow-green Alga Tribonema minus.</title>
        <authorList>
            <person name="Mahan K.M."/>
        </authorList>
    </citation>
    <scope>NUCLEOTIDE SEQUENCE</scope>
    <source>
        <strain evidence="3">UTEX B ZZ1240</strain>
    </source>
</reference>
<comment type="caution">
    <text evidence="3">The sequence shown here is derived from an EMBL/GenBank/DDBJ whole genome shotgun (WGS) entry which is preliminary data.</text>
</comment>
<feature type="region of interest" description="Disordered" evidence="2">
    <location>
        <begin position="323"/>
        <end position="364"/>
    </location>
</feature>
<dbReference type="EMBL" id="JAFCMP010000002">
    <property type="protein sequence ID" value="KAG5192740.1"/>
    <property type="molecule type" value="Genomic_DNA"/>
</dbReference>
<feature type="compositionally biased region" description="Low complexity" evidence="2">
    <location>
        <begin position="86"/>
        <end position="100"/>
    </location>
</feature>
<evidence type="ECO:0000313" key="4">
    <source>
        <dbReference type="Proteomes" id="UP000664859"/>
    </source>
</evidence>
<gene>
    <name evidence="3" type="ORF">JKP88DRAFT_274678</name>
</gene>
<protein>
    <submittedName>
        <fullName evidence="3">Uncharacterized protein</fullName>
    </submittedName>
</protein>
<feature type="region of interest" description="Disordered" evidence="2">
    <location>
        <begin position="81"/>
        <end position="114"/>
    </location>
</feature>
<keyword evidence="1" id="KW-0175">Coiled coil</keyword>
<accession>A0A835ZKG4</accession>
<proteinExistence type="predicted"/>
<sequence>MKPRSRLCWIRSKCVKSVSVVSVASVAVHLQQHQQRRGRRVINSVPAEQQQQQQQQQLQMQFQHQVLRIRAGAARRVKAMTKMRTTRTTTGAQRDAPPAHQSRRARAAAAAAKKKAPPAAAAAAAAAAASDSAPGPARLADQSLSGTESDDNARRLLCNTCNDVREELEVFNVEALNKKLCGRCLVDLVNEDLNKKPRGPASSGQMIAEAHAEALQRRLKASADELDETTQSKDELQIMYQMMEKENENEAAVKADLKTKRHNFERNRPGLRWTDELNPRAKKALDMQASMLVHEWKMDTHGKQYKVEALEALRDELSVTLQEEVGKVSTKKRAASPAAQPKRQKTGKSRAQQPLRQSSGHPLA</sequence>
<feature type="coiled-coil region" evidence="1">
    <location>
        <begin position="212"/>
        <end position="246"/>
    </location>
</feature>
<dbReference type="AlphaFoldDB" id="A0A835ZKG4"/>
<evidence type="ECO:0000256" key="1">
    <source>
        <dbReference type="SAM" id="Coils"/>
    </source>
</evidence>
<organism evidence="3 4">
    <name type="scientific">Tribonema minus</name>
    <dbReference type="NCBI Taxonomy" id="303371"/>
    <lineage>
        <taxon>Eukaryota</taxon>
        <taxon>Sar</taxon>
        <taxon>Stramenopiles</taxon>
        <taxon>Ochrophyta</taxon>
        <taxon>PX clade</taxon>
        <taxon>Xanthophyceae</taxon>
        <taxon>Tribonematales</taxon>
        <taxon>Tribonemataceae</taxon>
        <taxon>Tribonema</taxon>
    </lineage>
</organism>
<feature type="region of interest" description="Disordered" evidence="2">
    <location>
        <begin position="127"/>
        <end position="150"/>
    </location>
</feature>
<feature type="compositionally biased region" description="Low complexity" evidence="2">
    <location>
        <begin position="127"/>
        <end position="137"/>
    </location>
</feature>
<evidence type="ECO:0000313" key="3">
    <source>
        <dbReference type="EMBL" id="KAG5192740.1"/>
    </source>
</evidence>
<dbReference type="Proteomes" id="UP000664859">
    <property type="component" value="Unassembled WGS sequence"/>
</dbReference>
<name>A0A835ZKG4_9STRA</name>
<feature type="compositionally biased region" description="Basic residues" evidence="2">
    <location>
        <begin position="101"/>
        <end position="114"/>
    </location>
</feature>
<evidence type="ECO:0000256" key="2">
    <source>
        <dbReference type="SAM" id="MobiDB-lite"/>
    </source>
</evidence>
<keyword evidence="4" id="KW-1185">Reference proteome</keyword>
<feature type="compositionally biased region" description="Polar residues" evidence="2">
    <location>
        <begin position="349"/>
        <end position="364"/>
    </location>
</feature>